<evidence type="ECO:0000313" key="3">
    <source>
        <dbReference type="Proteomes" id="UP001055460"/>
    </source>
</evidence>
<dbReference type="EMBL" id="CP098809">
    <property type="protein sequence ID" value="USJ27166.1"/>
    <property type="molecule type" value="Genomic_DNA"/>
</dbReference>
<proteinExistence type="predicted"/>
<gene>
    <name evidence="2" type="ORF">NE863_32260</name>
</gene>
<evidence type="ECO:0000256" key="1">
    <source>
        <dbReference type="SAM" id="MobiDB-lite"/>
    </source>
</evidence>
<feature type="region of interest" description="Disordered" evidence="1">
    <location>
        <begin position="1"/>
        <end position="89"/>
    </location>
</feature>
<protein>
    <submittedName>
        <fullName evidence="2">Transcriptional regulator</fullName>
    </submittedName>
</protein>
<reference evidence="2" key="1">
    <citation type="submission" date="2022-06" db="EMBL/GenBank/DDBJ databases">
        <title>Physiological and biochemical characterization and genomic elucidation of a strain of the genus Ensifer adhaerens M8 that combines arsenic oxidation and chromium reduction.</title>
        <authorList>
            <person name="Li X."/>
            <person name="Yu c."/>
        </authorList>
    </citation>
    <scope>NUCLEOTIDE SEQUENCE</scope>
    <source>
        <strain evidence="2">M8</strain>
        <plasmid evidence="2">pB</plasmid>
    </source>
</reference>
<feature type="compositionally biased region" description="Low complexity" evidence="1">
    <location>
        <begin position="12"/>
        <end position="21"/>
    </location>
</feature>
<evidence type="ECO:0000313" key="2">
    <source>
        <dbReference type="EMBL" id="USJ27166.1"/>
    </source>
</evidence>
<feature type="compositionally biased region" description="Low complexity" evidence="1">
    <location>
        <begin position="35"/>
        <end position="46"/>
    </location>
</feature>
<name>A0A9Q8YER3_ENSAD</name>
<accession>A0A9Q8YER3</accession>
<keyword evidence="2" id="KW-0614">Plasmid</keyword>
<dbReference type="RefSeq" id="WP_060519029.1">
    <property type="nucleotide sequence ID" value="NZ_CAXURO020000003.1"/>
</dbReference>
<dbReference type="OrthoDB" id="8453701at2"/>
<sequence length="127" mass="13751">MADEVKLDDNQVTATAPAEVAAPKKRGPRAKKVDAATAESSPAPSAGKGRKRKETSAEAKTASQPKRAARANAARKNDDKRTAAQSQVHDEIADLLQLEKENSRLRRELGDKLRAENAELRKRLGLS</sequence>
<feature type="compositionally biased region" description="Basic and acidic residues" evidence="1">
    <location>
        <begin position="75"/>
        <end position="89"/>
    </location>
</feature>
<organism evidence="2 3">
    <name type="scientific">Ensifer adhaerens</name>
    <name type="common">Sinorhizobium morelense</name>
    <dbReference type="NCBI Taxonomy" id="106592"/>
    <lineage>
        <taxon>Bacteria</taxon>
        <taxon>Pseudomonadati</taxon>
        <taxon>Pseudomonadota</taxon>
        <taxon>Alphaproteobacteria</taxon>
        <taxon>Hyphomicrobiales</taxon>
        <taxon>Rhizobiaceae</taxon>
        <taxon>Sinorhizobium/Ensifer group</taxon>
        <taxon>Ensifer</taxon>
    </lineage>
</organism>
<dbReference type="Proteomes" id="UP001055460">
    <property type="component" value="Plasmid pB"/>
</dbReference>
<geneLocation type="plasmid" evidence="2 3">
    <name>pB</name>
</geneLocation>
<dbReference type="AlphaFoldDB" id="A0A9Q8YER3"/>